<dbReference type="InterPro" id="IPR014756">
    <property type="entry name" value="Ig_E-set"/>
</dbReference>
<evidence type="ECO:0000313" key="7">
    <source>
        <dbReference type="Proteomes" id="UP000295277"/>
    </source>
</evidence>
<dbReference type="NCBIfam" id="TIGR03908">
    <property type="entry name" value="QH_alpha"/>
    <property type="match status" value="1"/>
</dbReference>
<feature type="domain" description="Quinohemoprotein amine dehydrogenase alpha subunit" evidence="4">
    <location>
        <begin position="383"/>
        <end position="515"/>
    </location>
</feature>
<evidence type="ECO:0000313" key="6">
    <source>
        <dbReference type="EMBL" id="TCM82089.1"/>
    </source>
</evidence>
<reference evidence="6 7" key="1">
    <citation type="submission" date="2019-03" db="EMBL/GenBank/DDBJ databases">
        <title>Genomic Encyclopedia of Type Strains, Phase IV (KMG-IV): sequencing the most valuable type-strain genomes for metagenomic binning, comparative biology and taxonomic classification.</title>
        <authorList>
            <person name="Goeker M."/>
        </authorList>
    </citation>
    <scope>NUCLEOTIDE SEQUENCE [LARGE SCALE GENOMIC DNA]</scope>
    <source>
        <strain evidence="6 7">DSM 21153</strain>
    </source>
</reference>
<dbReference type="Gene3D" id="2.40.128.120">
    <property type="entry name" value="Quinohemoprotein amine dehydrogenase alpha subunit, domain 2"/>
    <property type="match status" value="1"/>
</dbReference>
<dbReference type="InterPro" id="IPR015184">
    <property type="entry name" value="QH-AmDH_asu_dom_IV"/>
</dbReference>
<proteinExistence type="predicted"/>
<dbReference type="SUPFAM" id="SSF81296">
    <property type="entry name" value="E set domains"/>
    <property type="match status" value="2"/>
</dbReference>
<keyword evidence="7" id="KW-1185">Reference proteome</keyword>
<comment type="caution">
    <text evidence="6">The sequence shown here is derived from an EMBL/GenBank/DDBJ whole genome shotgun (WGS) entry which is preliminary data.</text>
</comment>
<dbReference type="SUPFAM" id="SSF69298">
    <property type="entry name" value="Quinohemoprotein amine dehydrogenase A chain, domain 3"/>
    <property type="match status" value="1"/>
</dbReference>
<gene>
    <name evidence="6" type="ORF">EV216_11761</name>
</gene>
<evidence type="ECO:0000259" key="4">
    <source>
        <dbReference type="Pfam" id="PF09100"/>
    </source>
</evidence>
<dbReference type="RefSeq" id="WP_243642067.1">
    <property type="nucleotide sequence ID" value="NZ_SLVM01000017.1"/>
</dbReference>
<dbReference type="Pfam" id="PF14930">
    <property type="entry name" value="Qn_am_d_aII"/>
    <property type="match status" value="1"/>
</dbReference>
<evidence type="ECO:0000259" key="2">
    <source>
        <dbReference type="Pfam" id="PF09098"/>
    </source>
</evidence>
<evidence type="ECO:0000259" key="5">
    <source>
        <dbReference type="Pfam" id="PF14930"/>
    </source>
</evidence>
<dbReference type="AlphaFoldDB" id="A0A4R1YSE5"/>
<dbReference type="InterPro" id="IPR013783">
    <property type="entry name" value="Ig-like_fold"/>
</dbReference>
<feature type="domain" description="Quinohemoprotein amine dehydrogenase alpha subunit haem binding" evidence="2">
    <location>
        <begin position="27"/>
        <end position="187"/>
    </location>
</feature>
<dbReference type="InterPro" id="IPR015183">
    <property type="entry name" value="QH-AmDH_asu_dom_III"/>
</dbReference>
<dbReference type="Pfam" id="PF09099">
    <property type="entry name" value="Qn_am_d_aIII"/>
    <property type="match status" value="1"/>
</dbReference>
<dbReference type="GO" id="GO:0009055">
    <property type="term" value="F:electron transfer activity"/>
    <property type="evidence" value="ECO:0007669"/>
    <property type="project" value="InterPro"/>
</dbReference>
<dbReference type="Pfam" id="PF09098">
    <property type="entry name" value="Dehyd-heme_bind"/>
    <property type="match status" value="1"/>
</dbReference>
<dbReference type="InterPro" id="IPR009111">
    <property type="entry name" value="QH-AmDH_asu_dom2"/>
</dbReference>
<feature type="chain" id="PRO_5020683556" evidence="1">
    <location>
        <begin position="24"/>
        <end position="516"/>
    </location>
</feature>
<name>A0A4R1YSE5_9RHOB</name>
<dbReference type="Gene3D" id="2.60.40.10">
    <property type="entry name" value="Immunoglobulins"/>
    <property type="match status" value="2"/>
</dbReference>
<feature type="domain" description="Quinohemoprotein amine dehydrogenase alpha subunit" evidence="5">
    <location>
        <begin position="195"/>
        <end position="296"/>
    </location>
</feature>
<dbReference type="GO" id="GO:0020037">
    <property type="term" value="F:heme binding"/>
    <property type="evidence" value="ECO:0007669"/>
    <property type="project" value="InterPro"/>
</dbReference>
<organism evidence="6 7">
    <name type="scientific">Rhodovulum steppense</name>
    <dbReference type="NCBI Taxonomy" id="540251"/>
    <lineage>
        <taxon>Bacteria</taxon>
        <taxon>Pseudomonadati</taxon>
        <taxon>Pseudomonadota</taxon>
        <taxon>Alphaproteobacteria</taxon>
        <taxon>Rhodobacterales</taxon>
        <taxon>Paracoccaceae</taxon>
        <taxon>Rhodovulum</taxon>
    </lineage>
</organism>
<dbReference type="InterPro" id="IPR036718">
    <property type="entry name" value="H-AmDH_asu_dom2_sf"/>
</dbReference>
<evidence type="ECO:0000259" key="3">
    <source>
        <dbReference type="Pfam" id="PF09099"/>
    </source>
</evidence>
<accession>A0A4R1YSE5</accession>
<dbReference type="SUPFAM" id="SSF46626">
    <property type="entry name" value="Cytochrome c"/>
    <property type="match status" value="2"/>
</dbReference>
<dbReference type="EMBL" id="SLVM01000017">
    <property type="protein sequence ID" value="TCM82089.1"/>
    <property type="molecule type" value="Genomic_DNA"/>
</dbReference>
<sequence>MSRTAPALWSTCAALALALPALAMEPQEILDRVCTTCHAPRADGSLPRIDDGRRTPEGWDMTLVRMMRNHGVRLSGEERAAMVRHLADTRGLAVAETEGWRYILEQEPVSVDLAPSQDLAEMCARCHSFARVALQRRTREDWAHMIHFHLGQYPTLEYQALARDRDWWGLAMSEVLDFLAGTYGLGDAPAPLAADLSGAWSVAGRMPGRGDYAGTMHVMAEGAGYEVHLDMGFADGSHAHFDGQGLVYGAGEWRATLSDGETEIRQVMALGADGALAGRWFDAESDVIGARMLAAREDAAPRILGISPGHLRLGEAAEVTLTGVGLSGAPVLPEGVSAEVVSESTTQVVLRVTAGAEAAVGPVTLGLGDLAAPLVLYDRLDRIAVVPEVTISRVGGNDGPIAKVPAQFEVLGYLNGPDGEPGTEDDILVGHFPADWSTENFDEVAAAMEDARFAGVIDGTGRFTPGDAGPNPERPMMTNNAGNLWVVARLEQAGEVLEGRAQLYATVQRFVDPPIR</sequence>
<evidence type="ECO:0000256" key="1">
    <source>
        <dbReference type="SAM" id="SignalP"/>
    </source>
</evidence>
<dbReference type="InterPro" id="IPR023887">
    <property type="entry name" value="QH-AmDH_asu"/>
</dbReference>
<feature type="domain" description="Quinohemoprotein amine dehydrogenase alpha subunit" evidence="3">
    <location>
        <begin position="300"/>
        <end position="378"/>
    </location>
</feature>
<dbReference type="Gene3D" id="1.10.760.10">
    <property type="entry name" value="Cytochrome c-like domain"/>
    <property type="match status" value="1"/>
</dbReference>
<dbReference type="InterPro" id="IPR015182">
    <property type="entry name" value="QH-AmDH_asu_heme-bd_dom"/>
</dbReference>
<keyword evidence="1" id="KW-0732">Signal</keyword>
<feature type="signal peptide" evidence="1">
    <location>
        <begin position="1"/>
        <end position="23"/>
    </location>
</feature>
<dbReference type="Pfam" id="PF09100">
    <property type="entry name" value="Qn_am_d_aIV"/>
    <property type="match status" value="1"/>
</dbReference>
<dbReference type="Proteomes" id="UP000295277">
    <property type="component" value="Unassembled WGS sequence"/>
</dbReference>
<protein>
    <submittedName>
        <fullName evidence="6">Quinohemoprotein amine dehydrogenase</fullName>
    </submittedName>
</protein>
<dbReference type="InterPro" id="IPR036909">
    <property type="entry name" value="Cyt_c-like_dom_sf"/>
</dbReference>